<dbReference type="SMART" id="SM00530">
    <property type="entry name" value="HTH_XRE"/>
    <property type="match status" value="1"/>
</dbReference>
<evidence type="ECO:0000313" key="2">
    <source>
        <dbReference type="EMBL" id="SFV07794.1"/>
    </source>
</evidence>
<dbReference type="EMBL" id="FPBV01000039">
    <property type="protein sequence ID" value="SFV07794.1"/>
    <property type="molecule type" value="Genomic_DNA"/>
</dbReference>
<dbReference type="InterPro" id="IPR010982">
    <property type="entry name" value="Lambda_DNA-bd_dom_sf"/>
</dbReference>
<dbReference type="Gene3D" id="1.10.260.40">
    <property type="entry name" value="lambda repressor-like DNA-binding domains"/>
    <property type="match status" value="1"/>
</dbReference>
<dbReference type="PROSITE" id="PS50943">
    <property type="entry name" value="HTH_CROC1"/>
    <property type="match status" value="1"/>
</dbReference>
<dbReference type="AlphaFoldDB" id="A0A1I7LDZ6"/>
<gene>
    <name evidence="2" type="ORF">SAMN05421543_1392</name>
</gene>
<sequence length="71" mass="7770">MPKPTRLKLVLVMRGLKQEWLAEQTGLPSTTVSRIVNGATPTLRNAQKIARALGVSVDDLWPLEEGESDEG</sequence>
<dbReference type="SUPFAM" id="SSF47413">
    <property type="entry name" value="lambda repressor-like DNA-binding domains"/>
    <property type="match status" value="1"/>
</dbReference>
<dbReference type="Proteomes" id="UP000183508">
    <property type="component" value="Unassembled WGS sequence"/>
</dbReference>
<name>A0A1I7LDZ6_9BACL</name>
<proteinExistence type="predicted"/>
<dbReference type="STRING" id="392015.SAMN05421543_1392"/>
<evidence type="ECO:0000313" key="3">
    <source>
        <dbReference type="Proteomes" id="UP000183508"/>
    </source>
</evidence>
<protein>
    <submittedName>
        <fullName evidence="2">DNA-binding transcriptional regulator, XRE-family HTH domain</fullName>
    </submittedName>
</protein>
<feature type="domain" description="HTH cro/C1-type" evidence="1">
    <location>
        <begin position="7"/>
        <end position="60"/>
    </location>
</feature>
<dbReference type="CDD" id="cd00093">
    <property type="entry name" value="HTH_XRE"/>
    <property type="match status" value="1"/>
</dbReference>
<keyword evidence="2" id="KW-0238">DNA-binding</keyword>
<dbReference type="Pfam" id="PF01381">
    <property type="entry name" value="HTH_3"/>
    <property type="match status" value="1"/>
</dbReference>
<keyword evidence="3" id="KW-1185">Reference proteome</keyword>
<evidence type="ECO:0000259" key="1">
    <source>
        <dbReference type="PROSITE" id="PS50943"/>
    </source>
</evidence>
<dbReference type="RefSeq" id="WP_231493550.1">
    <property type="nucleotide sequence ID" value="NZ_FPBV01000039.1"/>
</dbReference>
<dbReference type="GO" id="GO:0003677">
    <property type="term" value="F:DNA binding"/>
    <property type="evidence" value="ECO:0007669"/>
    <property type="project" value="UniProtKB-KW"/>
</dbReference>
<accession>A0A1I7LDZ6</accession>
<dbReference type="InterPro" id="IPR001387">
    <property type="entry name" value="Cro/C1-type_HTH"/>
</dbReference>
<organism evidence="2 3">
    <name type="scientific">Alicyclobacillus macrosporangiidus</name>
    <dbReference type="NCBI Taxonomy" id="392015"/>
    <lineage>
        <taxon>Bacteria</taxon>
        <taxon>Bacillati</taxon>
        <taxon>Bacillota</taxon>
        <taxon>Bacilli</taxon>
        <taxon>Bacillales</taxon>
        <taxon>Alicyclobacillaceae</taxon>
        <taxon>Alicyclobacillus</taxon>
    </lineage>
</organism>
<reference evidence="3" key="1">
    <citation type="submission" date="2016-10" db="EMBL/GenBank/DDBJ databases">
        <authorList>
            <person name="Varghese N."/>
        </authorList>
    </citation>
    <scope>NUCLEOTIDE SEQUENCE [LARGE SCALE GENOMIC DNA]</scope>
    <source>
        <strain evidence="3">DSM 17980</strain>
    </source>
</reference>